<gene>
    <name evidence="1" type="ORF">SAMN06297358_1467</name>
</gene>
<evidence type="ECO:0000313" key="1">
    <source>
        <dbReference type="EMBL" id="SOD14225.1"/>
    </source>
</evidence>
<dbReference type="EMBL" id="OCMT01000002">
    <property type="protein sequence ID" value="SOD14225.1"/>
    <property type="molecule type" value="Genomic_DNA"/>
</dbReference>
<protein>
    <submittedName>
        <fullName evidence="1">Uncharacterized protein</fullName>
    </submittedName>
</protein>
<organism evidence="1 2">
    <name type="scientific">Pedobacter xixiisoli</name>
    <dbReference type="NCBI Taxonomy" id="1476464"/>
    <lineage>
        <taxon>Bacteria</taxon>
        <taxon>Pseudomonadati</taxon>
        <taxon>Bacteroidota</taxon>
        <taxon>Sphingobacteriia</taxon>
        <taxon>Sphingobacteriales</taxon>
        <taxon>Sphingobacteriaceae</taxon>
        <taxon>Pedobacter</taxon>
    </lineage>
</organism>
<keyword evidence="2" id="KW-1185">Reference proteome</keyword>
<accession>A0A285ZX55</accession>
<evidence type="ECO:0000313" key="2">
    <source>
        <dbReference type="Proteomes" id="UP000219281"/>
    </source>
</evidence>
<proteinExistence type="predicted"/>
<sequence length="207" mass="23177">MLGNISMAQEIPTCIKNLNTANTLTTTKFVRTINLKGNRIVYEFAIVSKRQCMDCPNGTVFYDSNCNQIASFIMGRGSSVYIRYGYTAFELGKTGGYPNIKYLEKFEPAPSCIAKAVDNVDSLNRVGVTRVLQVRIKDKTLYHFEHAIAKEKVNCKDCSNTFKYYDENCNLAATFTVGGIAGAKASEGFTSSDFYNKRTIQILWNKN</sequence>
<reference evidence="2" key="1">
    <citation type="submission" date="2017-09" db="EMBL/GenBank/DDBJ databases">
        <authorList>
            <person name="Varghese N."/>
            <person name="Submissions S."/>
        </authorList>
    </citation>
    <scope>NUCLEOTIDE SEQUENCE [LARGE SCALE GENOMIC DNA]</scope>
    <source>
        <strain evidence="2">CGMCC 1.12803</strain>
    </source>
</reference>
<dbReference type="AlphaFoldDB" id="A0A285ZX55"/>
<dbReference type="Proteomes" id="UP000219281">
    <property type="component" value="Unassembled WGS sequence"/>
</dbReference>
<name>A0A285ZX55_9SPHI</name>